<dbReference type="SUPFAM" id="SSF53448">
    <property type="entry name" value="Nucleotide-diphospho-sugar transferases"/>
    <property type="match status" value="1"/>
</dbReference>
<name>A0A2K4X5Z5_PSEVC</name>
<dbReference type="PANTHER" id="PTHR43685:SF5">
    <property type="entry name" value="GLYCOSYLTRANSFERASE EPSE-RELATED"/>
    <property type="match status" value="1"/>
</dbReference>
<dbReference type="Pfam" id="PF00535">
    <property type="entry name" value="Glycos_transf_2"/>
    <property type="match status" value="1"/>
</dbReference>
<accession>A0A2K4X5Z5</accession>
<sequence>MANFSVLLSVFYKEKPEQLKKSLESIFNEQILKPKQIVLVKDGPLDDSLELVIEDFSLSTICEFTIVELKENIGLASALNQGLKYCRYEIVARMDTDDISLPERFKLQIDFLNANPDISVLSGQIVEYCSGMKNILGRRVVPTKHDDIFLMSKYRNPISHPATAFRKNDVIQAGGYPNLMNSQDWALWSLMLTKGYKMANLRCDLLWMRTDSDLFKRRGFKYYKNELKLFKYQKLIGHVNNKQYLTNILSKAVLRLSPIFVKSFLYRNFR</sequence>
<evidence type="ECO:0000259" key="4">
    <source>
        <dbReference type="Pfam" id="PF00535"/>
    </source>
</evidence>
<dbReference type="InterPro" id="IPR029044">
    <property type="entry name" value="Nucleotide-diphossugar_trans"/>
</dbReference>
<feature type="domain" description="Glycosyltransferase 2-like" evidence="4">
    <location>
        <begin position="10"/>
        <end position="166"/>
    </location>
</feature>
<dbReference type="OrthoDB" id="9802649at2"/>
<proteinExistence type="inferred from homology"/>
<dbReference type="EMBL" id="AQGW01000018">
    <property type="protein sequence ID" value="MBE0381953.1"/>
    <property type="molecule type" value="Genomic_DNA"/>
</dbReference>
<dbReference type="GeneID" id="93662404"/>
<dbReference type="EC" id="2.4.1.303" evidence="6"/>
<dbReference type="EMBL" id="LT965928">
    <property type="protein sequence ID" value="SOU39760.1"/>
    <property type="molecule type" value="Genomic_DNA"/>
</dbReference>
<dbReference type="Gene3D" id="3.90.550.10">
    <property type="entry name" value="Spore Coat Polysaccharide Biosynthesis Protein SpsA, Chain A"/>
    <property type="match status" value="1"/>
</dbReference>
<dbReference type="Proteomes" id="UP000615003">
    <property type="component" value="Unassembled WGS sequence"/>
</dbReference>
<evidence type="ECO:0000313" key="5">
    <source>
        <dbReference type="EMBL" id="MBE0381953.1"/>
    </source>
</evidence>
<comment type="similarity">
    <text evidence="1">Belongs to the glycosyltransferase 2 family.</text>
</comment>
<dbReference type="RefSeq" id="WP_104641938.1">
    <property type="nucleotide sequence ID" value="NZ_AQGW01000018.1"/>
</dbReference>
<keyword evidence="3 6" id="KW-0808">Transferase</keyword>
<dbReference type="Proteomes" id="UP000238288">
    <property type="component" value="Chromosome PCAR9a"/>
</dbReference>
<keyword evidence="2 6" id="KW-0328">Glycosyltransferase</keyword>
<dbReference type="InterPro" id="IPR001173">
    <property type="entry name" value="Glyco_trans_2-like"/>
</dbReference>
<evidence type="ECO:0000313" key="6">
    <source>
        <dbReference type="EMBL" id="SOU39760.1"/>
    </source>
</evidence>
<evidence type="ECO:0000256" key="3">
    <source>
        <dbReference type="ARBA" id="ARBA00022679"/>
    </source>
</evidence>
<reference evidence="5 8" key="1">
    <citation type="submission" date="2015-06" db="EMBL/GenBank/DDBJ databases">
        <title>Genome sequence of Pseudoalteromonas carrageenovora.</title>
        <authorList>
            <person name="Xie B.-B."/>
            <person name="Rong J.-C."/>
            <person name="Qin Q.-L."/>
            <person name="Zhang Y.-Z."/>
        </authorList>
    </citation>
    <scope>NUCLEOTIDE SEQUENCE [LARGE SCALE GENOMIC DNA]</scope>
    <source>
        <strain evidence="5 8">IAM 12662</strain>
    </source>
</reference>
<dbReference type="InterPro" id="IPR050834">
    <property type="entry name" value="Glycosyltransf_2"/>
</dbReference>
<organism evidence="6 7">
    <name type="scientific">Pseudoalteromonas carrageenovora IAM 12662</name>
    <dbReference type="NCBI Taxonomy" id="1314868"/>
    <lineage>
        <taxon>Bacteria</taxon>
        <taxon>Pseudomonadati</taxon>
        <taxon>Pseudomonadota</taxon>
        <taxon>Gammaproteobacteria</taxon>
        <taxon>Alteromonadales</taxon>
        <taxon>Pseudoalteromonadaceae</taxon>
        <taxon>Pseudoalteromonas</taxon>
    </lineage>
</organism>
<evidence type="ECO:0000313" key="7">
    <source>
        <dbReference type="Proteomes" id="UP000238288"/>
    </source>
</evidence>
<evidence type="ECO:0000313" key="8">
    <source>
        <dbReference type="Proteomes" id="UP000615003"/>
    </source>
</evidence>
<evidence type="ECO:0000256" key="2">
    <source>
        <dbReference type="ARBA" id="ARBA00022676"/>
    </source>
</evidence>
<evidence type="ECO:0000256" key="1">
    <source>
        <dbReference type="ARBA" id="ARBA00006739"/>
    </source>
</evidence>
<reference evidence="6 7" key="2">
    <citation type="submission" date="2017-11" db="EMBL/GenBank/DDBJ databases">
        <authorList>
            <person name="Han C.G."/>
        </authorList>
    </citation>
    <scope>NUCLEOTIDE SEQUENCE [LARGE SCALE GENOMIC DNA]</scope>
    <source>
        <strain evidence="7">ATCC 43555</strain>
        <strain evidence="6">ATCC43555</strain>
    </source>
</reference>
<gene>
    <name evidence="6" type="primary">wbbD</name>
    <name evidence="6" type="ORF">PCAR9_A20180</name>
    <name evidence="5" type="ORF">PCARR_a0198</name>
</gene>
<protein>
    <submittedName>
        <fullName evidence="6">UDP-Gal:alpha-D-GlcNAc-diphosphoundecaprenol beta-1,3-galactosyltransferase, family GT2</fullName>
        <ecNumber evidence="6">2.4.1.303</ecNumber>
    </submittedName>
</protein>
<keyword evidence="8" id="KW-1185">Reference proteome</keyword>
<dbReference type="PANTHER" id="PTHR43685">
    <property type="entry name" value="GLYCOSYLTRANSFERASE"/>
    <property type="match status" value="1"/>
</dbReference>
<dbReference type="GO" id="GO:0016757">
    <property type="term" value="F:glycosyltransferase activity"/>
    <property type="evidence" value="ECO:0007669"/>
    <property type="project" value="UniProtKB-KW"/>
</dbReference>
<dbReference type="AlphaFoldDB" id="A0A2K4X5Z5"/>